<sequence length="160" mass="17816">MMMDDQRLCINTSIIVITHMLSFDIVKHVFSVSTIPKTALGESFLSLTTVDGCLAAVSLEDVLNSIGKVAAVIHVGVMKEYGIEESWIKAYRVVLNAPGTFLGIVEDRLFVQETDGWMVFYALGSHQEDYNECCYVPFRHFTILPFKGSLIPISPNTHAQ</sequence>
<dbReference type="AlphaFoldDB" id="A0A7C9AY38"/>
<dbReference type="EMBL" id="GISG01281855">
    <property type="protein sequence ID" value="MBA4678954.1"/>
    <property type="molecule type" value="Transcribed_RNA"/>
</dbReference>
<proteinExistence type="predicted"/>
<protein>
    <recommendedName>
        <fullName evidence="2">F-box associated domain-containing protein</fullName>
    </recommendedName>
</protein>
<organism evidence="1">
    <name type="scientific">Opuntia streptacantha</name>
    <name type="common">Prickly pear cactus</name>
    <name type="synonym">Opuntia cardona</name>
    <dbReference type="NCBI Taxonomy" id="393608"/>
    <lineage>
        <taxon>Eukaryota</taxon>
        <taxon>Viridiplantae</taxon>
        <taxon>Streptophyta</taxon>
        <taxon>Embryophyta</taxon>
        <taxon>Tracheophyta</taxon>
        <taxon>Spermatophyta</taxon>
        <taxon>Magnoliopsida</taxon>
        <taxon>eudicotyledons</taxon>
        <taxon>Gunneridae</taxon>
        <taxon>Pentapetalae</taxon>
        <taxon>Caryophyllales</taxon>
        <taxon>Cactineae</taxon>
        <taxon>Cactaceae</taxon>
        <taxon>Opuntioideae</taxon>
        <taxon>Opuntia</taxon>
    </lineage>
</organism>
<reference evidence="1" key="2">
    <citation type="submission" date="2020-07" db="EMBL/GenBank/DDBJ databases">
        <authorList>
            <person name="Vera ALvarez R."/>
            <person name="Arias-Moreno D.M."/>
            <person name="Jimenez-Jacinto V."/>
            <person name="Jimenez-Bremont J.F."/>
            <person name="Swaminathan K."/>
            <person name="Moose S.P."/>
            <person name="Guerrero-Gonzalez M.L."/>
            <person name="Marino-Ramirez L."/>
            <person name="Landsman D."/>
            <person name="Rodriguez-Kessler M."/>
            <person name="Delgado-Sanchez P."/>
        </authorList>
    </citation>
    <scope>NUCLEOTIDE SEQUENCE</scope>
    <source>
        <tissue evidence="1">Cladode</tissue>
    </source>
</reference>
<evidence type="ECO:0008006" key="2">
    <source>
        <dbReference type="Google" id="ProtNLM"/>
    </source>
</evidence>
<evidence type="ECO:0000313" key="1">
    <source>
        <dbReference type="EMBL" id="MBA4678954.1"/>
    </source>
</evidence>
<reference evidence="1" key="1">
    <citation type="journal article" date="2013" name="J. Plant Res.">
        <title>Effect of fungi and light on seed germination of three Opuntia species from semiarid lands of central Mexico.</title>
        <authorList>
            <person name="Delgado-Sanchez P."/>
            <person name="Jimenez-Bremont J.F."/>
            <person name="Guerrero-Gonzalez Mde L."/>
            <person name="Flores J."/>
        </authorList>
    </citation>
    <scope>NUCLEOTIDE SEQUENCE</scope>
    <source>
        <tissue evidence="1">Cladode</tissue>
    </source>
</reference>
<name>A0A7C9AY38_OPUST</name>
<accession>A0A7C9AY38</accession>